<dbReference type="InterPro" id="IPR008183">
    <property type="entry name" value="Aldose_1/G6P_1-epimerase"/>
</dbReference>
<dbReference type="Gene3D" id="2.70.98.10">
    <property type="match status" value="1"/>
</dbReference>
<comment type="caution">
    <text evidence="1">The sequence shown here is derived from an EMBL/GenBank/DDBJ whole genome shotgun (WGS) entry which is preliminary data.</text>
</comment>
<dbReference type="SUPFAM" id="SSF74650">
    <property type="entry name" value="Galactose mutarotase-like"/>
    <property type="match status" value="1"/>
</dbReference>
<dbReference type="EMBL" id="JAUZVT010000001">
    <property type="protein sequence ID" value="MDT3329900.1"/>
    <property type="molecule type" value="Genomic_DNA"/>
</dbReference>
<dbReference type="Proteomes" id="UP001262835">
    <property type="component" value="Unassembled WGS sequence"/>
</dbReference>
<dbReference type="PANTHER" id="PTHR10091:SF0">
    <property type="entry name" value="GALACTOSE MUTAROTASE"/>
    <property type="match status" value="1"/>
</dbReference>
<proteinExistence type="predicted"/>
<sequence>MTTATPPLSGTQHTIRSGAYEAVIASTGASLRVLRHGDRDLIVSFDADEVRPDYRGTTLAPWPNRIVDGTYTFDGQEIVAALTEPERSHALHGLASWVDFAEVASTESSVTLATTIAPQSGYPWRVRVETTYALAADGLTQTVRARNLSATPAPFGTGPHPYLKAGPAPLDEWMLALPAASVLEVTPDRLSPVALHPVADHDPDRFDRRAPRPLGDVQLDHAFTDLETDAAGTAVLRLTDPSGVGVEVTWGAECPWVQVYTGDKPDGATNPAHRNGVAVEPMTCAPDAFNAAVYDYDAGLLVLEPGAEFAASWRISAL</sequence>
<accession>A0ABU3GHM3</accession>
<gene>
    <name evidence="1" type="ORF">Q9S78_04380</name>
</gene>
<keyword evidence="2" id="KW-1185">Reference proteome</keyword>
<dbReference type="InterPro" id="IPR014718">
    <property type="entry name" value="GH-type_carb-bd"/>
</dbReference>
<dbReference type="RefSeq" id="WP_311869041.1">
    <property type="nucleotide sequence ID" value="NZ_JAUZVT010000001.1"/>
</dbReference>
<dbReference type="InterPro" id="IPR037480">
    <property type="entry name" value="YihR-like"/>
</dbReference>
<dbReference type="PANTHER" id="PTHR10091">
    <property type="entry name" value="ALDOSE-1-EPIMERASE"/>
    <property type="match status" value="1"/>
</dbReference>
<organism evidence="1 2">
    <name type="scientific">Microbacterium aquilitoris</name>
    <dbReference type="NCBI Taxonomy" id="3067307"/>
    <lineage>
        <taxon>Bacteria</taxon>
        <taxon>Bacillati</taxon>
        <taxon>Actinomycetota</taxon>
        <taxon>Actinomycetes</taxon>
        <taxon>Micrococcales</taxon>
        <taxon>Microbacteriaceae</taxon>
        <taxon>Microbacterium</taxon>
    </lineage>
</organism>
<dbReference type="CDD" id="cd09022">
    <property type="entry name" value="Aldose_epim_Ec_YihR"/>
    <property type="match status" value="1"/>
</dbReference>
<name>A0ABU3GHM3_9MICO</name>
<protein>
    <submittedName>
        <fullName evidence="1">Aldose 1-epimerase family protein</fullName>
    </submittedName>
</protein>
<dbReference type="Pfam" id="PF01263">
    <property type="entry name" value="Aldose_epim"/>
    <property type="match status" value="1"/>
</dbReference>
<evidence type="ECO:0000313" key="2">
    <source>
        <dbReference type="Proteomes" id="UP001262835"/>
    </source>
</evidence>
<reference evidence="1 2" key="1">
    <citation type="submission" date="2023-08" db="EMBL/GenBank/DDBJ databases">
        <title>Microbacterium aquilitoris sp. nov. and Microbacterium gwkjibeachense sp. nov., isolated from beach.</title>
        <authorList>
            <person name="Lee S.D."/>
            <person name="Yang H."/>
            <person name="Kim I."/>
        </authorList>
    </citation>
    <scope>NUCLEOTIDE SEQUENCE [LARGE SCALE GENOMIC DNA]</scope>
    <source>
        <strain evidence="1 2">KSW-18</strain>
    </source>
</reference>
<dbReference type="InterPro" id="IPR011013">
    <property type="entry name" value="Gal_mutarotase_sf_dom"/>
</dbReference>
<evidence type="ECO:0000313" key="1">
    <source>
        <dbReference type="EMBL" id="MDT3329900.1"/>
    </source>
</evidence>